<feature type="binding site" evidence="12 13">
    <location>
        <position position="285"/>
    </location>
    <ligand>
        <name>L-serine</name>
        <dbReference type="ChEBI" id="CHEBI:33384"/>
    </ligand>
</feature>
<evidence type="ECO:0000313" key="16">
    <source>
        <dbReference type="EMBL" id="OQX37627.1"/>
    </source>
</evidence>
<dbReference type="EC" id="6.1.1.11" evidence="12"/>
<dbReference type="PANTHER" id="PTHR43697:SF1">
    <property type="entry name" value="SERINE--TRNA LIGASE"/>
    <property type="match status" value="1"/>
</dbReference>
<dbReference type="GO" id="GO:0016260">
    <property type="term" value="P:selenocysteine biosynthetic process"/>
    <property type="evidence" value="ECO:0007669"/>
    <property type="project" value="UniProtKB-UniRule"/>
</dbReference>
<comment type="catalytic activity">
    <reaction evidence="11 12">
        <text>tRNA(Ser) + L-serine + ATP = L-seryl-tRNA(Ser) + AMP + diphosphate + H(+)</text>
        <dbReference type="Rhea" id="RHEA:12292"/>
        <dbReference type="Rhea" id="RHEA-COMP:9669"/>
        <dbReference type="Rhea" id="RHEA-COMP:9703"/>
        <dbReference type="ChEBI" id="CHEBI:15378"/>
        <dbReference type="ChEBI" id="CHEBI:30616"/>
        <dbReference type="ChEBI" id="CHEBI:33019"/>
        <dbReference type="ChEBI" id="CHEBI:33384"/>
        <dbReference type="ChEBI" id="CHEBI:78442"/>
        <dbReference type="ChEBI" id="CHEBI:78533"/>
        <dbReference type="ChEBI" id="CHEBI:456215"/>
        <dbReference type="EC" id="6.1.1.11"/>
    </reaction>
</comment>
<dbReference type="Pfam" id="PF02403">
    <property type="entry name" value="Seryl_tRNA_N"/>
    <property type="match status" value="1"/>
</dbReference>
<dbReference type="GO" id="GO:0004828">
    <property type="term" value="F:serine-tRNA ligase activity"/>
    <property type="evidence" value="ECO:0007669"/>
    <property type="project" value="UniProtKB-UniRule"/>
</dbReference>
<feature type="binding site" evidence="12">
    <location>
        <position position="385"/>
    </location>
    <ligand>
        <name>L-serine</name>
        <dbReference type="ChEBI" id="CHEBI:33384"/>
    </ligand>
</feature>
<keyword evidence="8 12" id="KW-0648">Protein biosynthesis</keyword>
<dbReference type="InterPro" id="IPR002314">
    <property type="entry name" value="aa-tRNA-synt_IIb"/>
</dbReference>
<comment type="pathway">
    <text evidence="2 12">Aminoacyl-tRNA biosynthesis; selenocysteinyl-tRNA(Sec) biosynthesis; L-seryl-tRNA(Sec) from L-serine and tRNA(Sec): step 1/1.</text>
</comment>
<keyword evidence="7 12" id="KW-0067">ATP-binding</keyword>
<dbReference type="InterPro" id="IPR042103">
    <property type="entry name" value="SerRS_1_N_sf"/>
</dbReference>
<reference evidence="16 18" key="1">
    <citation type="submission" date="2017-02" db="EMBL/GenBank/DDBJ databases">
        <title>Novel co-symbiosis in the unique lucinid bivalve Phacoides pectinatus.</title>
        <authorList>
            <person name="Lim S.J."/>
            <person name="Davis B.G."/>
            <person name="Gill D.E."/>
            <person name="Engel A.S."/>
            <person name="Anderson L.C."/>
            <person name="Campbell B.J."/>
        </authorList>
    </citation>
    <scope>NUCLEOTIDE SEQUENCE [LARGE SCALE GENOMIC DNA]</scope>
    <source>
        <strain evidence="16">LUC13016_P6</strain>
    </source>
</reference>
<dbReference type="InterPro" id="IPR033729">
    <property type="entry name" value="SerRS_core"/>
</dbReference>
<evidence type="ECO:0000256" key="2">
    <source>
        <dbReference type="ARBA" id="ARBA00005045"/>
    </source>
</evidence>
<gene>
    <name evidence="12" type="primary">serS</name>
    <name evidence="16" type="ORF">B0D84_00440</name>
    <name evidence="17" type="ORF">C3L24_05395</name>
</gene>
<keyword evidence="18" id="KW-1185">Reference proteome</keyword>
<evidence type="ECO:0000256" key="14">
    <source>
        <dbReference type="PIRSR" id="PIRSR001529-2"/>
    </source>
</evidence>
<dbReference type="Pfam" id="PF00587">
    <property type="entry name" value="tRNA-synt_2b"/>
    <property type="match status" value="1"/>
</dbReference>
<comment type="caution">
    <text evidence="16">The sequence shown here is derived from an EMBL/GenBank/DDBJ whole genome shotgun (WGS) entry which is preliminary data.</text>
</comment>
<comment type="similarity">
    <text evidence="3 12">Belongs to the class-II aminoacyl-tRNA synthetase family. Type-1 seryl-tRNA synthetase subfamily.</text>
</comment>
<dbReference type="SUPFAM" id="SSF46589">
    <property type="entry name" value="tRNA-binding arm"/>
    <property type="match status" value="1"/>
</dbReference>
<dbReference type="Gene3D" id="3.30.930.10">
    <property type="entry name" value="Bira Bifunctional Protein, Domain 2"/>
    <property type="match status" value="1"/>
</dbReference>
<feature type="binding site" evidence="12">
    <location>
        <begin position="231"/>
        <end position="233"/>
    </location>
    <ligand>
        <name>L-serine</name>
        <dbReference type="ChEBI" id="CHEBI:33384"/>
    </ligand>
</feature>
<evidence type="ECO:0000256" key="8">
    <source>
        <dbReference type="ARBA" id="ARBA00022917"/>
    </source>
</evidence>
<dbReference type="PIRSF" id="PIRSF001529">
    <property type="entry name" value="Ser-tRNA-synth_IIa"/>
    <property type="match status" value="1"/>
</dbReference>
<dbReference type="InterPro" id="IPR002317">
    <property type="entry name" value="Ser-tRNA-ligase_type_1"/>
</dbReference>
<feature type="binding site" evidence="12 14">
    <location>
        <begin position="349"/>
        <end position="352"/>
    </location>
    <ligand>
        <name>ATP</name>
        <dbReference type="ChEBI" id="CHEBI:30616"/>
    </ligand>
</feature>
<dbReference type="NCBIfam" id="TIGR00414">
    <property type="entry name" value="serS"/>
    <property type="match status" value="1"/>
</dbReference>
<dbReference type="UniPathway" id="UPA00906">
    <property type="reaction ID" value="UER00895"/>
</dbReference>
<dbReference type="PANTHER" id="PTHR43697">
    <property type="entry name" value="SERYL-TRNA SYNTHETASE"/>
    <property type="match status" value="1"/>
</dbReference>
<comment type="domain">
    <text evidence="12">Consists of two distinct domains, a catalytic core and a N-terminal extension that is involved in tRNA binding.</text>
</comment>
<dbReference type="EMBL" id="PQCO01000171">
    <property type="protein sequence ID" value="PUE02843.1"/>
    <property type="molecule type" value="Genomic_DNA"/>
</dbReference>
<evidence type="ECO:0000256" key="3">
    <source>
        <dbReference type="ARBA" id="ARBA00010728"/>
    </source>
</evidence>
<dbReference type="PRINTS" id="PR00981">
    <property type="entry name" value="TRNASYNTHSER"/>
</dbReference>
<keyword evidence="9 12" id="KW-0030">Aminoacyl-tRNA synthetase</keyword>
<evidence type="ECO:0000256" key="6">
    <source>
        <dbReference type="ARBA" id="ARBA00022741"/>
    </source>
</evidence>
<evidence type="ECO:0000256" key="9">
    <source>
        <dbReference type="ARBA" id="ARBA00023146"/>
    </source>
</evidence>
<name>A0A657PMB7_9GAMM</name>
<protein>
    <recommendedName>
        <fullName evidence="12">Serine--tRNA ligase</fullName>
        <ecNumber evidence="12">6.1.1.11</ecNumber>
    </recommendedName>
    <alternativeName>
        <fullName evidence="12">Seryl-tRNA synthetase</fullName>
        <shortName evidence="12">SerRS</shortName>
    </alternativeName>
    <alternativeName>
        <fullName evidence="12">Seryl-tRNA(Ser/Sec) synthetase</fullName>
    </alternativeName>
</protein>
<feature type="binding site" evidence="12 14">
    <location>
        <begin position="262"/>
        <end position="264"/>
    </location>
    <ligand>
        <name>ATP</name>
        <dbReference type="ChEBI" id="CHEBI:30616"/>
    </ligand>
</feature>
<evidence type="ECO:0000256" key="10">
    <source>
        <dbReference type="ARBA" id="ARBA00047929"/>
    </source>
</evidence>
<dbReference type="CDD" id="cd00770">
    <property type="entry name" value="SerRS_core"/>
    <property type="match status" value="1"/>
</dbReference>
<dbReference type="InterPro" id="IPR010978">
    <property type="entry name" value="tRNA-bd_arm"/>
</dbReference>
<feature type="binding site" evidence="13">
    <location>
        <position position="383"/>
    </location>
    <ligand>
        <name>L-serine</name>
        <dbReference type="ChEBI" id="CHEBI:33384"/>
    </ligand>
</feature>
<feature type="binding site" evidence="13">
    <location>
        <position position="231"/>
    </location>
    <ligand>
        <name>L-serine</name>
        <dbReference type="ChEBI" id="CHEBI:33384"/>
    </ligand>
</feature>
<dbReference type="Proteomes" id="UP000243361">
    <property type="component" value="Unassembled WGS sequence"/>
</dbReference>
<proteinExistence type="inferred from homology"/>
<keyword evidence="5 12" id="KW-0436">Ligase</keyword>
<dbReference type="AlphaFoldDB" id="A0A657PMB7"/>
<dbReference type="Gene3D" id="1.10.287.40">
    <property type="entry name" value="Serine-tRNA synthetase, tRNA binding domain"/>
    <property type="match status" value="1"/>
</dbReference>
<comment type="catalytic activity">
    <reaction evidence="10 12">
        <text>tRNA(Sec) + L-serine + ATP = L-seryl-tRNA(Sec) + AMP + diphosphate + H(+)</text>
        <dbReference type="Rhea" id="RHEA:42580"/>
        <dbReference type="Rhea" id="RHEA-COMP:9742"/>
        <dbReference type="Rhea" id="RHEA-COMP:10128"/>
        <dbReference type="ChEBI" id="CHEBI:15378"/>
        <dbReference type="ChEBI" id="CHEBI:30616"/>
        <dbReference type="ChEBI" id="CHEBI:33019"/>
        <dbReference type="ChEBI" id="CHEBI:33384"/>
        <dbReference type="ChEBI" id="CHEBI:78442"/>
        <dbReference type="ChEBI" id="CHEBI:78533"/>
        <dbReference type="ChEBI" id="CHEBI:456215"/>
        <dbReference type="EC" id="6.1.1.11"/>
    </reaction>
</comment>
<keyword evidence="4 12" id="KW-0963">Cytoplasm</keyword>
<evidence type="ECO:0000259" key="15">
    <source>
        <dbReference type="PROSITE" id="PS50862"/>
    </source>
</evidence>
<dbReference type="GO" id="GO:0005737">
    <property type="term" value="C:cytoplasm"/>
    <property type="evidence" value="ECO:0007669"/>
    <property type="project" value="UniProtKB-SubCell"/>
</dbReference>
<evidence type="ECO:0000256" key="12">
    <source>
        <dbReference type="HAMAP-Rule" id="MF_00176"/>
    </source>
</evidence>
<dbReference type="GO" id="GO:0005524">
    <property type="term" value="F:ATP binding"/>
    <property type="evidence" value="ECO:0007669"/>
    <property type="project" value="UniProtKB-UniRule"/>
</dbReference>
<keyword evidence="6 12" id="KW-0547">Nucleotide-binding</keyword>
<evidence type="ECO:0000313" key="19">
    <source>
        <dbReference type="Proteomes" id="UP000250928"/>
    </source>
</evidence>
<feature type="binding site" evidence="13">
    <location>
        <position position="262"/>
    </location>
    <ligand>
        <name>L-serine</name>
        <dbReference type="ChEBI" id="CHEBI:33384"/>
    </ligand>
</feature>
<evidence type="ECO:0000256" key="11">
    <source>
        <dbReference type="ARBA" id="ARBA00048823"/>
    </source>
</evidence>
<dbReference type="Proteomes" id="UP000250928">
    <property type="component" value="Unassembled WGS sequence"/>
</dbReference>
<reference evidence="17 19" key="2">
    <citation type="submission" date="2018-01" db="EMBL/GenBank/DDBJ databases">
        <title>Novel co-symbiosis in the lucinid bivalve Phacoides pectinatus.</title>
        <authorList>
            <person name="Lim S.J."/>
            <person name="Davis B.G."/>
            <person name="Gill D.E."/>
            <person name="Engel A.S."/>
            <person name="Anderson L.C."/>
            <person name="Campbell B.J."/>
        </authorList>
    </citation>
    <scope>NUCLEOTIDE SEQUENCE [LARGE SCALE GENOMIC DNA]</scope>
    <source>
        <strain evidence="17">N3_P5</strain>
    </source>
</reference>
<comment type="caution">
    <text evidence="12">Lacks conserved residue(s) required for the propagation of feature annotation.</text>
</comment>
<organism evidence="16 18">
    <name type="scientific">Candidatus Sedimenticola endophacoides</name>
    <dbReference type="NCBI Taxonomy" id="2548426"/>
    <lineage>
        <taxon>Bacteria</taxon>
        <taxon>Pseudomonadati</taxon>
        <taxon>Pseudomonadota</taxon>
        <taxon>Gammaproteobacteria</taxon>
        <taxon>Chromatiales</taxon>
        <taxon>Sedimenticolaceae</taxon>
        <taxon>Sedimenticola</taxon>
    </lineage>
</organism>
<dbReference type="EMBL" id="MUIE01000042">
    <property type="protein sequence ID" value="OQX37627.1"/>
    <property type="molecule type" value="Genomic_DNA"/>
</dbReference>
<dbReference type="InterPro" id="IPR006195">
    <property type="entry name" value="aa-tRNA-synth_II"/>
</dbReference>
<dbReference type="InterPro" id="IPR015866">
    <property type="entry name" value="Ser-tRNA-synth_1_N"/>
</dbReference>
<evidence type="ECO:0000256" key="13">
    <source>
        <dbReference type="PIRSR" id="PIRSR001529-1"/>
    </source>
</evidence>
<dbReference type="PROSITE" id="PS50862">
    <property type="entry name" value="AA_TRNA_LIGASE_II"/>
    <property type="match status" value="1"/>
</dbReference>
<feature type="domain" description="Aminoacyl-transfer RNA synthetases class-II family profile" evidence="15">
    <location>
        <begin position="171"/>
        <end position="410"/>
    </location>
</feature>
<evidence type="ECO:0000256" key="5">
    <source>
        <dbReference type="ARBA" id="ARBA00022598"/>
    </source>
</evidence>
<accession>A0A657PMB7</accession>
<evidence type="ECO:0000256" key="7">
    <source>
        <dbReference type="ARBA" id="ARBA00022840"/>
    </source>
</evidence>
<comment type="subcellular location">
    <subcellularLocation>
        <location evidence="1 12">Cytoplasm</location>
    </subcellularLocation>
</comment>
<evidence type="ECO:0000313" key="17">
    <source>
        <dbReference type="EMBL" id="PUE02843.1"/>
    </source>
</evidence>
<dbReference type="SUPFAM" id="SSF55681">
    <property type="entry name" value="Class II aaRS and biotin synthetases"/>
    <property type="match status" value="1"/>
</dbReference>
<comment type="function">
    <text evidence="12">Catalyzes the attachment of serine to tRNA(Ser). Is also able to aminoacylate tRNA(Sec) with serine, to form the misacylated tRNA L-seryl-tRNA(Sec), which will be further converted into selenocysteinyl-tRNA(Sec).</text>
</comment>
<evidence type="ECO:0000256" key="4">
    <source>
        <dbReference type="ARBA" id="ARBA00022490"/>
    </source>
</evidence>
<evidence type="ECO:0000256" key="1">
    <source>
        <dbReference type="ARBA" id="ARBA00004496"/>
    </source>
</evidence>
<comment type="subunit">
    <text evidence="12">Homodimer. The tRNA molecule binds across the dimer.</text>
</comment>
<sequence length="424" mass="47201">MLDPRLLRNELETTAAQLARRGLRLDVENIAALEGRRKALQVAAQELQNERNSRSKGIGRAKAAGEDIQPLLDEVADLGERLKGAQEELSQVQADLGEIVMGIPNLPHASVPDGHDEADNREERRWGEPPRFDFEVKDHVDLGAAIGGMDFEAAAKLTGSRFVTLQGPLARLQRALAQFMLDTHTTEHGYTETYVPFMVNADSLRGTGQLPKFEEDLFRLSGELPYYLIPTAEVPVTNLVRDEIIEDGDMPRRWVALTPCFRSEAGSYGRDTRGMIRQHQFEKVEMVQVVRPEESEAALERLTGHAEAILQKLGLPYRVVTLCAGDLGFSSSKTYDLEVWLPAQDTYREISSCSNFGDFQARRLQARWRNPQTGKPELAHTLNGSGLAVGRTLVAVMENYQQADGRIRVPEALRPYMGGVEVIG</sequence>
<evidence type="ECO:0000313" key="18">
    <source>
        <dbReference type="Proteomes" id="UP000243361"/>
    </source>
</evidence>
<dbReference type="GO" id="GO:0006434">
    <property type="term" value="P:seryl-tRNA aminoacylation"/>
    <property type="evidence" value="ECO:0007669"/>
    <property type="project" value="UniProtKB-UniRule"/>
</dbReference>
<dbReference type="HAMAP" id="MF_00176">
    <property type="entry name" value="Ser_tRNA_synth_type1"/>
    <property type="match status" value="1"/>
</dbReference>
<dbReference type="InterPro" id="IPR045864">
    <property type="entry name" value="aa-tRNA-synth_II/BPL/LPL"/>
</dbReference>